<dbReference type="OrthoDB" id="429813at2759"/>
<dbReference type="Gene3D" id="3.40.50.720">
    <property type="entry name" value="NAD(P)-binding Rossmann-like Domain"/>
    <property type="match status" value="1"/>
</dbReference>
<sequence>MVTLANFTFPPTDGSLPPDVVVDFHLEHNPTHVFAILHDVNGSSQIDITCEQLAHAVHRTAYILNPSGIIQRGTIMPFLISTSTIEYVVLLLGAMRAGLVPFPISPRVPIPGIAHLITSTRTSRILVGGSKFIDDLTSELKASLHESNLTTEFIQLPTLQDILSGLEPGHHGIQVIHQPFPSLQRLDSDSIFIILHSSGSTGFPKPIKWHVDGLFKNVINQPLAWEYTGSGLRVGTMALPTFHAMTWAQDENHIADLREMKGIIFAGSPLPDIVWNKLLKRGVQIYPMYGGTEFGIINEIHDRDNPKAREYVKFSSKAEARFLPQHDEDDSHELVFVNTKDHNLFVINADVDGRLAYKTQDLFVRHPQEPNLWKFVGRLDDQIVLLNGEKTNPVRMEAEIMKCPIVRYALIFGQGRNQTGVLIELQESVNHVYGAEGGRARPYVERANKSSFRYSRLVKSAVIFVDPAHPLPRTPKGSISRATALKHYAGEIDKMYEALEKGYDSESLDGIKPPESWADLTLVETWVKRCVTSVLGWEVDVAGDFFQQGMDSLTATMLLRAIKSALVSPFPDVHKELAAEKINLQAIFDNPTVRQLAELLVGLNANANTHLCSPAKMVEEIHAMIEKYNSGWPQNRPINSSAKTTKEESIVVTGTTGGLGSHILAQLLASEKVQRVWAMNRKSSVDNMKRHLASFQDKSLDVELLESKKLVLLDIDFEDAKLGLQDEMYNTIRKSVSIIIHNAWPVNFNLSLRSFEPSIRGTRNLLDLAFSSSGPIGLPRFAFISSVAVVGFSSPGRTLDEVSINPEEAATSIGYGQAKLVVEKLVESARNANLPSCIIRLGQQTGDKKSGSWNTTDWVTSLISSSLTIGSLPAAVGTVSWLPLDITAHSIIDVCTARDVDLSPIVHVAHQRPVAWVNLMSTFSVVLAPYTKAALPSVEFSEWLKRVNECAKAFQGPDAERYKRFPSTKIQNLLDIMAQADKELRTRSDVGDVESVGVVRLRTHEIERVSGALRNASELGQVDVEKWVEYWRMKGATSQTLHTVTVIGYSGSTFVEMRKIVFLSSSKFGRTRRPESREPGSFLRVAAVNHRNVTRAAHTTELARFLATLYTLLSNEFKRSVFFCY</sequence>
<name>A0A5N5QET5_9AGAM</name>
<dbReference type="SUPFAM" id="SSF56801">
    <property type="entry name" value="Acetyl-CoA synthetase-like"/>
    <property type="match status" value="1"/>
</dbReference>
<keyword evidence="5" id="KW-1185">Reference proteome</keyword>
<dbReference type="InterPro" id="IPR020845">
    <property type="entry name" value="AMP-binding_CS"/>
</dbReference>
<dbReference type="GO" id="GO:0031177">
    <property type="term" value="F:phosphopantetheine binding"/>
    <property type="evidence" value="ECO:0007669"/>
    <property type="project" value="InterPro"/>
</dbReference>
<evidence type="ECO:0000256" key="1">
    <source>
        <dbReference type="ARBA" id="ARBA00022450"/>
    </source>
</evidence>
<reference evidence="4 5" key="1">
    <citation type="journal article" date="2019" name="Fungal Biol. Biotechnol.">
        <title>Draft genome sequence of fastidious pathogen Ceratobasidium theobromae, which causes vascular-streak dieback in Theobroma cacao.</title>
        <authorList>
            <person name="Ali S.S."/>
            <person name="Asman A."/>
            <person name="Shao J."/>
            <person name="Firmansyah A.P."/>
            <person name="Susilo A.W."/>
            <person name="Rosmana A."/>
            <person name="McMahon P."/>
            <person name="Junaid M."/>
            <person name="Guest D."/>
            <person name="Kheng T.Y."/>
            <person name="Meinhardt L.W."/>
            <person name="Bailey B.A."/>
        </authorList>
    </citation>
    <scope>NUCLEOTIDE SEQUENCE [LARGE SCALE GENOMIC DNA]</scope>
    <source>
        <strain evidence="4 5">CT2</strain>
    </source>
</reference>
<protein>
    <submittedName>
        <fullName evidence="4">Acetyl-CoA synthetase</fullName>
    </submittedName>
</protein>
<dbReference type="PANTHER" id="PTHR43439:SF2">
    <property type="entry name" value="ENZYME, PUTATIVE (JCVI)-RELATED"/>
    <property type="match status" value="1"/>
</dbReference>
<dbReference type="InterPro" id="IPR036291">
    <property type="entry name" value="NAD(P)-bd_dom_sf"/>
</dbReference>
<evidence type="ECO:0000256" key="2">
    <source>
        <dbReference type="ARBA" id="ARBA00022553"/>
    </source>
</evidence>
<feature type="domain" description="Carrier" evidence="3">
    <location>
        <begin position="518"/>
        <end position="604"/>
    </location>
</feature>
<dbReference type="Proteomes" id="UP000383932">
    <property type="component" value="Unassembled WGS sequence"/>
</dbReference>
<dbReference type="InterPro" id="IPR042099">
    <property type="entry name" value="ANL_N_sf"/>
</dbReference>
<dbReference type="InterPro" id="IPR020806">
    <property type="entry name" value="PKS_PP-bd"/>
</dbReference>
<dbReference type="Pfam" id="PF00501">
    <property type="entry name" value="AMP-binding"/>
    <property type="match status" value="1"/>
</dbReference>
<dbReference type="PROSITE" id="PS50075">
    <property type="entry name" value="CARRIER"/>
    <property type="match status" value="1"/>
</dbReference>
<dbReference type="Gene3D" id="3.40.50.12780">
    <property type="entry name" value="N-terminal domain of ligase-like"/>
    <property type="match status" value="1"/>
</dbReference>
<evidence type="ECO:0000313" key="5">
    <source>
        <dbReference type="Proteomes" id="UP000383932"/>
    </source>
</evidence>
<evidence type="ECO:0000313" key="4">
    <source>
        <dbReference type="EMBL" id="KAB5589966.1"/>
    </source>
</evidence>
<dbReference type="AlphaFoldDB" id="A0A5N5QET5"/>
<dbReference type="Gene3D" id="1.10.1200.10">
    <property type="entry name" value="ACP-like"/>
    <property type="match status" value="1"/>
</dbReference>
<dbReference type="Pfam" id="PF23562">
    <property type="entry name" value="AMP-binding_C_3"/>
    <property type="match status" value="1"/>
</dbReference>
<dbReference type="InterPro" id="IPR051414">
    <property type="entry name" value="Adenylate-forming_Reductase"/>
</dbReference>
<keyword evidence="2" id="KW-0597">Phosphoprotein</keyword>
<dbReference type="InterPro" id="IPR036736">
    <property type="entry name" value="ACP-like_sf"/>
</dbReference>
<gene>
    <name evidence="4" type="ORF">CTheo_6589</name>
</gene>
<proteinExistence type="predicted"/>
<dbReference type="Gene3D" id="3.40.50.980">
    <property type="match status" value="1"/>
</dbReference>
<dbReference type="InterPro" id="IPR013120">
    <property type="entry name" value="FAR_NAD-bd"/>
</dbReference>
<dbReference type="EMBL" id="SSOP01000211">
    <property type="protein sequence ID" value="KAB5589966.1"/>
    <property type="molecule type" value="Genomic_DNA"/>
</dbReference>
<keyword evidence="1" id="KW-0596">Phosphopantetheine</keyword>
<dbReference type="InterPro" id="IPR000873">
    <property type="entry name" value="AMP-dep_synth/lig_dom"/>
</dbReference>
<dbReference type="Pfam" id="PF07993">
    <property type="entry name" value="NAD_binding_4"/>
    <property type="match status" value="1"/>
</dbReference>
<dbReference type="PANTHER" id="PTHR43439">
    <property type="entry name" value="PHENYLACETATE-COENZYME A LIGASE"/>
    <property type="match status" value="1"/>
</dbReference>
<comment type="caution">
    <text evidence="4">The sequence shown here is derived from an EMBL/GenBank/DDBJ whole genome shotgun (WGS) entry which is preliminary data.</text>
</comment>
<dbReference type="PROSITE" id="PS00455">
    <property type="entry name" value="AMP_BINDING"/>
    <property type="match status" value="1"/>
</dbReference>
<dbReference type="SUPFAM" id="SSF47336">
    <property type="entry name" value="ACP-like"/>
    <property type="match status" value="1"/>
</dbReference>
<dbReference type="InterPro" id="IPR009081">
    <property type="entry name" value="PP-bd_ACP"/>
</dbReference>
<dbReference type="SMART" id="SM00823">
    <property type="entry name" value="PKS_PP"/>
    <property type="match status" value="1"/>
</dbReference>
<dbReference type="Pfam" id="PF00550">
    <property type="entry name" value="PP-binding"/>
    <property type="match status" value="1"/>
</dbReference>
<dbReference type="SUPFAM" id="SSF51735">
    <property type="entry name" value="NAD(P)-binding Rossmann-fold domains"/>
    <property type="match status" value="1"/>
</dbReference>
<evidence type="ECO:0000259" key="3">
    <source>
        <dbReference type="PROSITE" id="PS50075"/>
    </source>
</evidence>
<organism evidence="4 5">
    <name type="scientific">Ceratobasidium theobromae</name>
    <dbReference type="NCBI Taxonomy" id="1582974"/>
    <lineage>
        <taxon>Eukaryota</taxon>
        <taxon>Fungi</taxon>
        <taxon>Dikarya</taxon>
        <taxon>Basidiomycota</taxon>
        <taxon>Agaricomycotina</taxon>
        <taxon>Agaricomycetes</taxon>
        <taxon>Cantharellales</taxon>
        <taxon>Ceratobasidiaceae</taxon>
        <taxon>Ceratobasidium</taxon>
    </lineage>
</organism>
<accession>A0A5N5QET5</accession>